<reference evidence="11" key="1">
    <citation type="submission" date="2020-06" db="EMBL/GenBank/DDBJ databases">
        <authorList>
            <person name="Li T."/>
            <person name="Hu X."/>
            <person name="Zhang T."/>
            <person name="Song X."/>
            <person name="Zhang H."/>
            <person name="Dai N."/>
            <person name="Sheng W."/>
            <person name="Hou X."/>
            <person name="Wei L."/>
        </authorList>
    </citation>
    <scope>NUCLEOTIDE SEQUENCE</scope>
    <source>
        <strain evidence="11">KEN1</strain>
        <tissue evidence="11">Leaf</tissue>
    </source>
</reference>
<accession>A0AAW2XVU8</accession>
<dbReference type="GO" id="GO:0005506">
    <property type="term" value="F:iron ion binding"/>
    <property type="evidence" value="ECO:0007669"/>
    <property type="project" value="InterPro"/>
</dbReference>
<keyword evidence="5 9" id="KW-0479">Metal-binding</keyword>
<feature type="binding site" description="axial binding residue" evidence="9">
    <location>
        <position position="66"/>
    </location>
    <ligand>
        <name>heme</name>
        <dbReference type="ChEBI" id="CHEBI:30413"/>
    </ligand>
    <ligandPart>
        <name>Fe</name>
        <dbReference type="ChEBI" id="CHEBI:18248"/>
    </ligandPart>
</feature>
<dbReference type="InterPro" id="IPR036396">
    <property type="entry name" value="Cyt_P450_sf"/>
</dbReference>
<comment type="cofactor">
    <cofactor evidence="1 9">
        <name>heme</name>
        <dbReference type="ChEBI" id="CHEBI:30413"/>
    </cofactor>
</comment>
<dbReference type="InterPro" id="IPR001128">
    <property type="entry name" value="Cyt_P450"/>
</dbReference>
<evidence type="ECO:0000256" key="4">
    <source>
        <dbReference type="ARBA" id="ARBA00022617"/>
    </source>
</evidence>
<evidence type="ECO:0000256" key="1">
    <source>
        <dbReference type="ARBA" id="ARBA00001971"/>
    </source>
</evidence>
<dbReference type="GO" id="GO:0016020">
    <property type="term" value="C:membrane"/>
    <property type="evidence" value="ECO:0007669"/>
    <property type="project" value="UniProtKB-SubCell"/>
</dbReference>
<dbReference type="SUPFAM" id="SSF48264">
    <property type="entry name" value="Cytochrome P450"/>
    <property type="match status" value="1"/>
</dbReference>
<keyword evidence="8 10" id="KW-0503">Monooxygenase</keyword>
<dbReference type="PANTHER" id="PTHR47944">
    <property type="entry name" value="CYTOCHROME P450 98A9"/>
    <property type="match status" value="1"/>
</dbReference>
<evidence type="ECO:0000256" key="5">
    <source>
        <dbReference type="ARBA" id="ARBA00022723"/>
    </source>
</evidence>
<organism evidence="11">
    <name type="scientific">Sesamum latifolium</name>
    <dbReference type="NCBI Taxonomy" id="2727402"/>
    <lineage>
        <taxon>Eukaryota</taxon>
        <taxon>Viridiplantae</taxon>
        <taxon>Streptophyta</taxon>
        <taxon>Embryophyta</taxon>
        <taxon>Tracheophyta</taxon>
        <taxon>Spermatophyta</taxon>
        <taxon>Magnoliopsida</taxon>
        <taxon>eudicotyledons</taxon>
        <taxon>Gunneridae</taxon>
        <taxon>Pentapetalae</taxon>
        <taxon>asterids</taxon>
        <taxon>lamiids</taxon>
        <taxon>Lamiales</taxon>
        <taxon>Pedaliaceae</taxon>
        <taxon>Sesamum</taxon>
    </lineage>
</organism>
<sequence length="95" mass="10732">MEDCKVAGYDISKGTTILISTWSIGRDPNSWDTPNEFLPERFVGKEIDMTGTNFALLPFGSGRRRCPGYNLGFKYFRKTMANLLHMDSIGTWSMA</sequence>
<evidence type="ECO:0000256" key="8">
    <source>
        <dbReference type="ARBA" id="ARBA00023033"/>
    </source>
</evidence>
<dbReference type="EMBL" id="JACGWN010000003">
    <property type="protein sequence ID" value="KAL0456311.1"/>
    <property type="molecule type" value="Genomic_DNA"/>
</dbReference>
<dbReference type="PRINTS" id="PR00463">
    <property type="entry name" value="EP450I"/>
</dbReference>
<dbReference type="Pfam" id="PF00067">
    <property type="entry name" value="p450"/>
    <property type="match status" value="1"/>
</dbReference>
<protein>
    <submittedName>
        <fullName evidence="11">Cytochrome</fullName>
    </submittedName>
</protein>
<evidence type="ECO:0000256" key="6">
    <source>
        <dbReference type="ARBA" id="ARBA00023002"/>
    </source>
</evidence>
<reference evidence="11" key="2">
    <citation type="journal article" date="2024" name="Plant">
        <title>Genomic evolution and insights into agronomic trait innovations of Sesamum species.</title>
        <authorList>
            <person name="Miao H."/>
            <person name="Wang L."/>
            <person name="Qu L."/>
            <person name="Liu H."/>
            <person name="Sun Y."/>
            <person name="Le M."/>
            <person name="Wang Q."/>
            <person name="Wei S."/>
            <person name="Zheng Y."/>
            <person name="Lin W."/>
            <person name="Duan Y."/>
            <person name="Cao H."/>
            <person name="Xiong S."/>
            <person name="Wang X."/>
            <person name="Wei L."/>
            <person name="Li C."/>
            <person name="Ma Q."/>
            <person name="Ju M."/>
            <person name="Zhao R."/>
            <person name="Li G."/>
            <person name="Mu C."/>
            <person name="Tian Q."/>
            <person name="Mei H."/>
            <person name="Zhang T."/>
            <person name="Gao T."/>
            <person name="Zhang H."/>
        </authorList>
    </citation>
    <scope>NUCLEOTIDE SEQUENCE</scope>
    <source>
        <strain evidence="11">KEN1</strain>
    </source>
</reference>
<evidence type="ECO:0000256" key="9">
    <source>
        <dbReference type="PIRSR" id="PIRSR602401-1"/>
    </source>
</evidence>
<dbReference type="GO" id="GO:0020037">
    <property type="term" value="F:heme binding"/>
    <property type="evidence" value="ECO:0007669"/>
    <property type="project" value="InterPro"/>
</dbReference>
<dbReference type="PANTHER" id="PTHR47944:SF5">
    <property type="entry name" value="CYTOCHROME P450 71A1-LIKE"/>
    <property type="match status" value="1"/>
</dbReference>
<proteinExistence type="inferred from homology"/>
<keyword evidence="6 10" id="KW-0560">Oxidoreductase</keyword>
<comment type="caution">
    <text evidence="11">The sequence shown here is derived from an EMBL/GenBank/DDBJ whole genome shotgun (WGS) entry which is preliminary data.</text>
</comment>
<evidence type="ECO:0000313" key="11">
    <source>
        <dbReference type="EMBL" id="KAL0456311.1"/>
    </source>
</evidence>
<gene>
    <name evidence="11" type="ORF">Slati_0970300</name>
</gene>
<evidence type="ECO:0000256" key="2">
    <source>
        <dbReference type="ARBA" id="ARBA00004167"/>
    </source>
</evidence>
<dbReference type="InterPro" id="IPR017972">
    <property type="entry name" value="Cyt_P450_CS"/>
</dbReference>
<dbReference type="AlphaFoldDB" id="A0AAW2XVU8"/>
<dbReference type="InterPro" id="IPR002401">
    <property type="entry name" value="Cyt_P450_E_grp-I"/>
</dbReference>
<name>A0AAW2XVU8_9LAMI</name>
<evidence type="ECO:0000256" key="10">
    <source>
        <dbReference type="RuleBase" id="RU000461"/>
    </source>
</evidence>
<evidence type="ECO:0000256" key="3">
    <source>
        <dbReference type="ARBA" id="ARBA00010617"/>
    </source>
</evidence>
<dbReference type="PROSITE" id="PS00086">
    <property type="entry name" value="CYTOCHROME_P450"/>
    <property type="match status" value="1"/>
</dbReference>
<dbReference type="GO" id="GO:0016705">
    <property type="term" value="F:oxidoreductase activity, acting on paired donors, with incorporation or reduction of molecular oxygen"/>
    <property type="evidence" value="ECO:0007669"/>
    <property type="project" value="InterPro"/>
</dbReference>
<evidence type="ECO:0000256" key="7">
    <source>
        <dbReference type="ARBA" id="ARBA00023004"/>
    </source>
</evidence>
<keyword evidence="7 9" id="KW-0408">Iron</keyword>
<comment type="subcellular location">
    <subcellularLocation>
        <location evidence="2">Membrane</location>
        <topology evidence="2">Single-pass membrane protein</topology>
    </subcellularLocation>
</comment>
<keyword evidence="4 9" id="KW-0349">Heme</keyword>
<dbReference type="Gene3D" id="1.10.630.10">
    <property type="entry name" value="Cytochrome P450"/>
    <property type="match status" value="1"/>
</dbReference>
<dbReference type="GO" id="GO:0004497">
    <property type="term" value="F:monooxygenase activity"/>
    <property type="evidence" value="ECO:0007669"/>
    <property type="project" value="UniProtKB-KW"/>
</dbReference>
<comment type="similarity">
    <text evidence="3 10">Belongs to the cytochrome P450 family.</text>
</comment>